<keyword evidence="5 10" id="KW-0813">Transport</keyword>
<dbReference type="NCBIfam" id="TIGR02136">
    <property type="entry name" value="ptsS_2"/>
    <property type="match status" value="1"/>
</dbReference>
<evidence type="ECO:0000256" key="1">
    <source>
        <dbReference type="ARBA" id="ARBA00002841"/>
    </source>
</evidence>
<dbReference type="GO" id="GO:0005886">
    <property type="term" value="C:plasma membrane"/>
    <property type="evidence" value="ECO:0007669"/>
    <property type="project" value="UniProtKB-SubCell"/>
</dbReference>
<evidence type="ECO:0000256" key="6">
    <source>
        <dbReference type="ARBA" id="ARBA00022592"/>
    </source>
</evidence>
<evidence type="ECO:0000256" key="2">
    <source>
        <dbReference type="ARBA" id="ARBA00004193"/>
    </source>
</evidence>
<comment type="subcellular location">
    <subcellularLocation>
        <location evidence="2 10">Cell membrane</location>
        <topology evidence="2 10">Lipid-anchor</topology>
    </subcellularLocation>
</comment>
<evidence type="ECO:0000256" key="3">
    <source>
        <dbReference type="ARBA" id="ARBA00008725"/>
    </source>
</evidence>
<accession>A0A1M6GF99</accession>
<gene>
    <name evidence="12" type="ORF">SAMN02745975_01246</name>
</gene>
<dbReference type="FunFam" id="3.40.190.10:FF:000156">
    <property type="entry name" value="Phosphate ABC transporter, phosphate-binding protein"/>
    <property type="match status" value="1"/>
</dbReference>
<evidence type="ECO:0000256" key="9">
    <source>
        <dbReference type="ARBA" id="ARBA00023288"/>
    </source>
</evidence>
<proteinExistence type="inferred from homology"/>
<keyword evidence="9 10" id="KW-0449">Lipoprotein</keyword>
<feature type="domain" description="PBP" evidence="11">
    <location>
        <begin position="43"/>
        <end position="291"/>
    </location>
</feature>
<comment type="similarity">
    <text evidence="3 10">Belongs to the PstS family.</text>
</comment>
<dbReference type="EMBL" id="FQZV01000014">
    <property type="protein sequence ID" value="SHJ08609.1"/>
    <property type="molecule type" value="Genomic_DNA"/>
</dbReference>
<dbReference type="PANTHER" id="PTHR30570:SF1">
    <property type="entry name" value="PHOSPHATE-BINDING PROTEIN PSTS"/>
    <property type="match status" value="1"/>
</dbReference>
<comment type="subunit">
    <text evidence="4 10">The complex is composed of two ATP-binding proteins (PstB), two transmembrane proteins (PstC and PstA) and a solute-binding protein (PstS).</text>
</comment>
<name>A0A1M6GF99_9FIRM</name>
<evidence type="ECO:0000256" key="10">
    <source>
        <dbReference type="RuleBase" id="RU367119"/>
    </source>
</evidence>
<organism evidence="12 13">
    <name type="scientific">Geosporobacter subterraneus DSM 17957</name>
    <dbReference type="NCBI Taxonomy" id="1121919"/>
    <lineage>
        <taxon>Bacteria</taxon>
        <taxon>Bacillati</taxon>
        <taxon>Bacillota</taxon>
        <taxon>Clostridia</taxon>
        <taxon>Peptostreptococcales</taxon>
        <taxon>Thermotaleaceae</taxon>
        <taxon>Geosporobacter</taxon>
    </lineage>
</organism>
<evidence type="ECO:0000256" key="8">
    <source>
        <dbReference type="ARBA" id="ARBA00023139"/>
    </source>
</evidence>
<feature type="signal peptide" evidence="10">
    <location>
        <begin position="1"/>
        <end position="23"/>
    </location>
</feature>
<dbReference type="SUPFAM" id="SSF53850">
    <property type="entry name" value="Periplasmic binding protein-like II"/>
    <property type="match status" value="1"/>
</dbReference>
<dbReference type="RefSeq" id="WP_110940484.1">
    <property type="nucleotide sequence ID" value="NZ_FQZV01000014.1"/>
</dbReference>
<dbReference type="Pfam" id="PF12849">
    <property type="entry name" value="PBP_like_2"/>
    <property type="match status" value="1"/>
</dbReference>
<dbReference type="InterPro" id="IPR050811">
    <property type="entry name" value="Phosphate_ABC_transporter"/>
</dbReference>
<evidence type="ECO:0000313" key="12">
    <source>
        <dbReference type="EMBL" id="SHJ08609.1"/>
    </source>
</evidence>
<dbReference type="PROSITE" id="PS51257">
    <property type="entry name" value="PROKAR_LIPOPROTEIN"/>
    <property type="match status" value="1"/>
</dbReference>
<keyword evidence="8 10" id="KW-0564">Palmitate</keyword>
<dbReference type="STRING" id="1121919.SAMN02745975_01246"/>
<protein>
    <recommendedName>
        <fullName evidence="10">Phosphate-binding protein</fullName>
    </recommendedName>
</protein>
<evidence type="ECO:0000256" key="7">
    <source>
        <dbReference type="ARBA" id="ARBA00022729"/>
    </source>
</evidence>
<keyword evidence="7 10" id="KW-0732">Signal</keyword>
<dbReference type="GO" id="GO:0006817">
    <property type="term" value="P:phosphate ion transport"/>
    <property type="evidence" value="ECO:0007669"/>
    <property type="project" value="UniProtKB-UniRule"/>
</dbReference>
<dbReference type="OrthoDB" id="9790048at2"/>
<keyword evidence="10" id="KW-1003">Cell membrane</keyword>
<evidence type="ECO:0000256" key="5">
    <source>
        <dbReference type="ARBA" id="ARBA00022448"/>
    </source>
</evidence>
<evidence type="ECO:0000256" key="4">
    <source>
        <dbReference type="ARBA" id="ARBA00011529"/>
    </source>
</evidence>
<keyword evidence="13" id="KW-1185">Reference proteome</keyword>
<dbReference type="Proteomes" id="UP000184536">
    <property type="component" value="Unassembled WGS sequence"/>
</dbReference>
<dbReference type="PANTHER" id="PTHR30570">
    <property type="entry name" value="PERIPLASMIC PHOSPHATE BINDING COMPONENT OF PHOSPHATE ABC TRANSPORTER"/>
    <property type="match status" value="1"/>
</dbReference>
<dbReference type="Gene3D" id="3.40.190.10">
    <property type="entry name" value="Periplasmic binding protein-like II"/>
    <property type="match status" value="2"/>
</dbReference>
<reference evidence="13" key="1">
    <citation type="submission" date="2016-11" db="EMBL/GenBank/DDBJ databases">
        <authorList>
            <person name="Varghese N."/>
            <person name="Submissions S."/>
        </authorList>
    </citation>
    <scope>NUCLEOTIDE SEQUENCE [LARGE SCALE GENOMIC DNA]</scope>
    <source>
        <strain evidence="13">DSM 17957</strain>
    </source>
</reference>
<dbReference type="InterPro" id="IPR011862">
    <property type="entry name" value="Phos-bd"/>
</dbReference>
<comment type="function">
    <text evidence="1">Part of the ABC transporter complex PstSACB involved in phosphate import.</text>
</comment>
<keyword evidence="10" id="KW-0472">Membrane</keyword>
<evidence type="ECO:0000313" key="13">
    <source>
        <dbReference type="Proteomes" id="UP000184536"/>
    </source>
</evidence>
<feature type="chain" id="PRO_5039749108" description="Phosphate-binding protein" evidence="10">
    <location>
        <begin position="24"/>
        <end position="319"/>
    </location>
</feature>
<sequence>MKLFKNKFSILAMILVISMIALAGCGSKPAGQTAQEPAKEEVKLSGEIKIDGSSTVFPITEAIAEEFRAVYPDVKIPVGVSGTGGGFKKFVAKETDINDASRPIKSQEAADAASAGVEYVELKVAFDGLSVLVNPSNTWVDYLTVDELKKIWAPDSTVKTWKDVRAEWPAEEIKLYAPGTDSGTFDYFTEEINGKSGAIRPDFIGSEDDNVLVQGIAGDKNALGFFGFAYYEENKDKLKVVKIDNGNGAIEPTFDTIKDGSYAPLSRPLFIYVNKASLEKPEVKEFVTFYLETAKDIVKEVGYVALPDEEYAAGLNKIK</sequence>
<comment type="function">
    <text evidence="10">Involved in the system for phosphate transport across the cytoplasmic membrane.</text>
</comment>
<keyword evidence="6 10" id="KW-0592">Phosphate transport</keyword>
<dbReference type="GO" id="GO:0042301">
    <property type="term" value="F:phosphate ion binding"/>
    <property type="evidence" value="ECO:0007669"/>
    <property type="project" value="UniProtKB-UniRule"/>
</dbReference>
<dbReference type="InterPro" id="IPR024370">
    <property type="entry name" value="PBP_domain"/>
</dbReference>
<dbReference type="CDD" id="cd13654">
    <property type="entry name" value="PBP2_phosphate_like_2"/>
    <property type="match status" value="1"/>
</dbReference>
<dbReference type="AlphaFoldDB" id="A0A1M6GF99"/>
<evidence type="ECO:0000259" key="11">
    <source>
        <dbReference type="Pfam" id="PF12849"/>
    </source>
</evidence>